<feature type="compositionally biased region" description="Basic and acidic residues" evidence="1">
    <location>
        <begin position="101"/>
        <end position="128"/>
    </location>
</feature>
<feature type="region of interest" description="Disordered" evidence="1">
    <location>
        <begin position="1"/>
        <end position="146"/>
    </location>
</feature>
<gene>
    <name evidence="2" type="ORF">OS493_003588</name>
</gene>
<dbReference type="Proteomes" id="UP001163046">
    <property type="component" value="Unassembled WGS sequence"/>
</dbReference>
<protein>
    <submittedName>
        <fullName evidence="2">Uncharacterized protein</fullName>
    </submittedName>
</protein>
<keyword evidence="3" id="KW-1185">Reference proteome</keyword>
<feature type="compositionally biased region" description="Basic residues" evidence="1">
    <location>
        <begin position="36"/>
        <end position="46"/>
    </location>
</feature>
<accession>A0A9X0A6W9</accession>
<evidence type="ECO:0000313" key="3">
    <source>
        <dbReference type="Proteomes" id="UP001163046"/>
    </source>
</evidence>
<dbReference type="AlphaFoldDB" id="A0A9X0A6W9"/>
<feature type="compositionally biased region" description="Low complexity" evidence="1">
    <location>
        <begin position="72"/>
        <end position="100"/>
    </location>
</feature>
<sequence length="146" mass="16360">MSLSDTATEHSAMQQVMAKQIAANTRKTRDVQSMRKGWRNHRKIRTAKLTPIRMDGVSVDEPRRKGPSLQVDTYYSPSSSRSHSPARTDSTSGSRPTSGTPREDLNEINKIKLNTSRDEKKTASEDKAGTPARIRSFASRRKNAFI</sequence>
<dbReference type="EMBL" id="MU825397">
    <property type="protein sequence ID" value="KAJ7393919.1"/>
    <property type="molecule type" value="Genomic_DNA"/>
</dbReference>
<proteinExistence type="predicted"/>
<name>A0A9X0A6W9_9CNID</name>
<comment type="caution">
    <text evidence="2">The sequence shown here is derived from an EMBL/GenBank/DDBJ whole genome shotgun (WGS) entry which is preliminary data.</text>
</comment>
<evidence type="ECO:0000256" key="1">
    <source>
        <dbReference type="SAM" id="MobiDB-lite"/>
    </source>
</evidence>
<reference evidence="2" key="1">
    <citation type="submission" date="2023-01" db="EMBL/GenBank/DDBJ databases">
        <title>Genome assembly of the deep-sea coral Lophelia pertusa.</title>
        <authorList>
            <person name="Herrera S."/>
            <person name="Cordes E."/>
        </authorList>
    </citation>
    <scope>NUCLEOTIDE SEQUENCE</scope>
    <source>
        <strain evidence="2">USNM1676648</strain>
        <tissue evidence="2">Polyp</tissue>
    </source>
</reference>
<feature type="compositionally biased region" description="Polar residues" evidence="1">
    <location>
        <begin position="1"/>
        <end position="14"/>
    </location>
</feature>
<organism evidence="2 3">
    <name type="scientific">Desmophyllum pertusum</name>
    <dbReference type="NCBI Taxonomy" id="174260"/>
    <lineage>
        <taxon>Eukaryota</taxon>
        <taxon>Metazoa</taxon>
        <taxon>Cnidaria</taxon>
        <taxon>Anthozoa</taxon>
        <taxon>Hexacorallia</taxon>
        <taxon>Scleractinia</taxon>
        <taxon>Caryophylliina</taxon>
        <taxon>Caryophylliidae</taxon>
        <taxon>Desmophyllum</taxon>
    </lineage>
</organism>
<evidence type="ECO:0000313" key="2">
    <source>
        <dbReference type="EMBL" id="KAJ7393919.1"/>
    </source>
</evidence>